<keyword evidence="2" id="KW-1185">Reference proteome</keyword>
<dbReference type="Pfam" id="PF06013">
    <property type="entry name" value="WXG100"/>
    <property type="match status" value="1"/>
</dbReference>
<gene>
    <name evidence="1" type="ORF">ACIA8P_07555</name>
</gene>
<dbReference type="EMBL" id="JBITDC010000003">
    <property type="protein sequence ID" value="MFI5674507.1"/>
    <property type="molecule type" value="Genomic_DNA"/>
</dbReference>
<sequence>MADGQKLSDGEVIKLEQEMVQRYESIRGQLTRLQGTLDTMEANWRGIGANAFNSKQVEINERVKHIGGLLTWFLDNLNETRKIKNKNEDAVRSTMQGIDVQYGGSQSALNSY</sequence>
<evidence type="ECO:0000313" key="2">
    <source>
        <dbReference type="Proteomes" id="UP001612415"/>
    </source>
</evidence>
<comment type="caution">
    <text evidence="1">The sequence shown here is derived from an EMBL/GenBank/DDBJ whole genome shotgun (WGS) entry which is preliminary data.</text>
</comment>
<dbReference type="Gene3D" id="1.10.287.1060">
    <property type="entry name" value="ESAT-6-like"/>
    <property type="match status" value="1"/>
</dbReference>
<proteinExistence type="predicted"/>
<evidence type="ECO:0000313" key="1">
    <source>
        <dbReference type="EMBL" id="MFI5674507.1"/>
    </source>
</evidence>
<reference evidence="1 2" key="1">
    <citation type="submission" date="2024-10" db="EMBL/GenBank/DDBJ databases">
        <title>The Natural Products Discovery Center: Release of the First 8490 Sequenced Strains for Exploring Actinobacteria Biosynthetic Diversity.</title>
        <authorList>
            <person name="Kalkreuter E."/>
            <person name="Kautsar S.A."/>
            <person name="Yang D."/>
            <person name="Bader C.D."/>
            <person name="Teijaro C.N."/>
            <person name="Fluegel L."/>
            <person name="Davis C.M."/>
            <person name="Simpson J.R."/>
            <person name="Lauterbach L."/>
            <person name="Steele A.D."/>
            <person name="Gui C."/>
            <person name="Meng S."/>
            <person name="Li G."/>
            <person name="Viehrig K."/>
            <person name="Ye F."/>
            <person name="Su P."/>
            <person name="Kiefer A.F."/>
            <person name="Nichols A."/>
            <person name="Cepeda A.J."/>
            <person name="Yan W."/>
            <person name="Fan B."/>
            <person name="Jiang Y."/>
            <person name="Adhikari A."/>
            <person name="Zheng C.-J."/>
            <person name="Schuster L."/>
            <person name="Cowan T.M."/>
            <person name="Smanski M.J."/>
            <person name="Chevrette M.G."/>
            <person name="De Carvalho L.P.S."/>
            <person name="Shen B."/>
        </authorList>
    </citation>
    <scope>NUCLEOTIDE SEQUENCE [LARGE SCALE GENOMIC DNA]</scope>
    <source>
        <strain evidence="1 2">NPDC051599</strain>
    </source>
</reference>
<dbReference type="RefSeq" id="WP_030943405.1">
    <property type="nucleotide sequence ID" value="NZ_JBITDC010000003.1"/>
</dbReference>
<dbReference type="SUPFAM" id="SSF140453">
    <property type="entry name" value="EsxAB dimer-like"/>
    <property type="match status" value="1"/>
</dbReference>
<name>A0ABW7XXT4_STRCE</name>
<accession>A0ABW7XXT4</accession>
<protein>
    <submittedName>
        <fullName evidence="1">WXG100 family type VII secretion target</fullName>
    </submittedName>
</protein>
<dbReference type="InterPro" id="IPR010310">
    <property type="entry name" value="T7SS_ESAT-6-like"/>
</dbReference>
<dbReference type="Proteomes" id="UP001612415">
    <property type="component" value="Unassembled WGS sequence"/>
</dbReference>
<organism evidence="1 2">
    <name type="scientific">Streptomyces cellulosae</name>
    <dbReference type="NCBI Taxonomy" id="1968"/>
    <lineage>
        <taxon>Bacteria</taxon>
        <taxon>Bacillati</taxon>
        <taxon>Actinomycetota</taxon>
        <taxon>Actinomycetes</taxon>
        <taxon>Kitasatosporales</taxon>
        <taxon>Streptomycetaceae</taxon>
        <taxon>Streptomyces</taxon>
    </lineage>
</organism>
<dbReference type="InterPro" id="IPR036689">
    <property type="entry name" value="ESAT-6-like_sf"/>
</dbReference>